<dbReference type="InterPro" id="IPR051478">
    <property type="entry name" value="Beta-lactamase-like_AB/R"/>
</dbReference>
<keyword evidence="2" id="KW-0732">Signal</keyword>
<dbReference type="STRING" id="1036611.A0A1L9PDR0"/>
<keyword evidence="6" id="KW-1185">Reference proteome</keyword>
<dbReference type="GeneID" id="63725418"/>
<dbReference type="EMBL" id="KV878127">
    <property type="protein sequence ID" value="OJI99666.1"/>
    <property type="molecule type" value="Genomic_DNA"/>
</dbReference>
<evidence type="ECO:0000256" key="1">
    <source>
        <dbReference type="ARBA" id="ARBA00038473"/>
    </source>
</evidence>
<evidence type="ECO:0000259" key="4">
    <source>
        <dbReference type="Pfam" id="PF26335"/>
    </source>
</evidence>
<feature type="chain" id="PRO_5012566878" evidence="2">
    <location>
        <begin position="18"/>
        <end position="583"/>
    </location>
</feature>
<dbReference type="InterPro" id="IPR058664">
    <property type="entry name" value="ARB_00930-like_C"/>
</dbReference>
<evidence type="ECO:0000313" key="6">
    <source>
        <dbReference type="Proteomes" id="UP000184073"/>
    </source>
</evidence>
<dbReference type="InterPro" id="IPR012338">
    <property type="entry name" value="Beta-lactam/transpept-like"/>
</dbReference>
<feature type="signal peptide" evidence="2">
    <location>
        <begin position="1"/>
        <end position="17"/>
    </location>
</feature>
<dbReference type="OrthoDB" id="10250282at2759"/>
<dbReference type="InterPro" id="IPR001466">
    <property type="entry name" value="Beta-lactam-related"/>
</dbReference>
<organism evidence="5 6">
    <name type="scientific">Aspergillus versicolor CBS 583.65</name>
    <dbReference type="NCBI Taxonomy" id="1036611"/>
    <lineage>
        <taxon>Eukaryota</taxon>
        <taxon>Fungi</taxon>
        <taxon>Dikarya</taxon>
        <taxon>Ascomycota</taxon>
        <taxon>Pezizomycotina</taxon>
        <taxon>Eurotiomycetes</taxon>
        <taxon>Eurotiomycetidae</taxon>
        <taxon>Eurotiales</taxon>
        <taxon>Aspergillaceae</taxon>
        <taxon>Aspergillus</taxon>
        <taxon>Aspergillus subgen. Nidulantes</taxon>
    </lineage>
</organism>
<gene>
    <name evidence="5" type="ORF">ASPVEDRAFT_26452</name>
</gene>
<feature type="domain" description="Beta-lactamase-like ARB-00930-like C-terminal" evidence="4">
    <location>
        <begin position="433"/>
        <end position="583"/>
    </location>
</feature>
<comment type="similarity">
    <text evidence="1">Belongs to the beta-lactamase family.</text>
</comment>
<accession>A0A1L9PDR0</accession>
<dbReference type="Gene3D" id="3.40.710.10">
    <property type="entry name" value="DD-peptidase/beta-lactamase superfamily"/>
    <property type="match status" value="1"/>
</dbReference>
<dbReference type="PANTHER" id="PTHR22935">
    <property type="entry name" value="PENICILLIN-BINDING PROTEIN"/>
    <property type="match status" value="1"/>
</dbReference>
<dbReference type="SUPFAM" id="SSF56601">
    <property type="entry name" value="beta-lactamase/transpeptidase-like"/>
    <property type="match status" value="1"/>
</dbReference>
<dbReference type="AlphaFoldDB" id="A0A1L9PDR0"/>
<feature type="domain" description="Beta-lactamase-related" evidence="3">
    <location>
        <begin position="96"/>
        <end position="408"/>
    </location>
</feature>
<dbReference type="Pfam" id="PF00144">
    <property type="entry name" value="Beta-lactamase"/>
    <property type="match status" value="1"/>
</dbReference>
<dbReference type="Proteomes" id="UP000184073">
    <property type="component" value="Unassembled WGS sequence"/>
</dbReference>
<dbReference type="VEuPathDB" id="FungiDB:ASPVEDRAFT_26452"/>
<protein>
    <submittedName>
        <fullName evidence="5">Uncharacterized protein</fullName>
    </submittedName>
</protein>
<reference evidence="6" key="1">
    <citation type="journal article" date="2017" name="Genome Biol.">
        <title>Comparative genomics reveals high biological diversity and specific adaptations in the industrially and medically important fungal genus Aspergillus.</title>
        <authorList>
            <person name="de Vries R.P."/>
            <person name="Riley R."/>
            <person name="Wiebenga A."/>
            <person name="Aguilar-Osorio G."/>
            <person name="Amillis S."/>
            <person name="Uchima C.A."/>
            <person name="Anderluh G."/>
            <person name="Asadollahi M."/>
            <person name="Askin M."/>
            <person name="Barry K."/>
            <person name="Battaglia E."/>
            <person name="Bayram O."/>
            <person name="Benocci T."/>
            <person name="Braus-Stromeyer S.A."/>
            <person name="Caldana C."/>
            <person name="Canovas D."/>
            <person name="Cerqueira G.C."/>
            <person name="Chen F."/>
            <person name="Chen W."/>
            <person name="Choi C."/>
            <person name="Clum A."/>
            <person name="Dos Santos R.A."/>
            <person name="Damasio A.R."/>
            <person name="Diallinas G."/>
            <person name="Emri T."/>
            <person name="Fekete E."/>
            <person name="Flipphi M."/>
            <person name="Freyberg S."/>
            <person name="Gallo A."/>
            <person name="Gournas C."/>
            <person name="Habgood R."/>
            <person name="Hainaut M."/>
            <person name="Harispe M.L."/>
            <person name="Henrissat B."/>
            <person name="Hilden K.S."/>
            <person name="Hope R."/>
            <person name="Hossain A."/>
            <person name="Karabika E."/>
            <person name="Karaffa L."/>
            <person name="Karanyi Z."/>
            <person name="Krasevec N."/>
            <person name="Kuo A."/>
            <person name="Kusch H."/>
            <person name="LaButti K."/>
            <person name="Lagendijk E.L."/>
            <person name="Lapidus A."/>
            <person name="Levasseur A."/>
            <person name="Lindquist E."/>
            <person name="Lipzen A."/>
            <person name="Logrieco A.F."/>
            <person name="MacCabe A."/>
            <person name="Maekelae M.R."/>
            <person name="Malavazi I."/>
            <person name="Melin P."/>
            <person name="Meyer V."/>
            <person name="Mielnichuk N."/>
            <person name="Miskei M."/>
            <person name="Molnar A.P."/>
            <person name="Mule G."/>
            <person name="Ngan C.Y."/>
            <person name="Orejas M."/>
            <person name="Orosz E."/>
            <person name="Ouedraogo J.P."/>
            <person name="Overkamp K.M."/>
            <person name="Park H.-S."/>
            <person name="Perrone G."/>
            <person name="Piumi F."/>
            <person name="Punt P.J."/>
            <person name="Ram A.F."/>
            <person name="Ramon A."/>
            <person name="Rauscher S."/>
            <person name="Record E."/>
            <person name="Riano-Pachon D.M."/>
            <person name="Robert V."/>
            <person name="Roehrig J."/>
            <person name="Ruller R."/>
            <person name="Salamov A."/>
            <person name="Salih N.S."/>
            <person name="Samson R.A."/>
            <person name="Sandor E."/>
            <person name="Sanguinetti M."/>
            <person name="Schuetze T."/>
            <person name="Sepcic K."/>
            <person name="Shelest E."/>
            <person name="Sherlock G."/>
            <person name="Sophianopoulou V."/>
            <person name="Squina F.M."/>
            <person name="Sun H."/>
            <person name="Susca A."/>
            <person name="Todd R.B."/>
            <person name="Tsang A."/>
            <person name="Unkles S.E."/>
            <person name="van de Wiele N."/>
            <person name="van Rossen-Uffink D."/>
            <person name="Oliveira J.V."/>
            <person name="Vesth T.C."/>
            <person name="Visser J."/>
            <person name="Yu J.-H."/>
            <person name="Zhou M."/>
            <person name="Andersen M.R."/>
            <person name="Archer D.B."/>
            <person name="Baker S.E."/>
            <person name="Benoit I."/>
            <person name="Brakhage A.A."/>
            <person name="Braus G.H."/>
            <person name="Fischer R."/>
            <person name="Frisvad J.C."/>
            <person name="Goldman G.H."/>
            <person name="Houbraken J."/>
            <person name="Oakley B."/>
            <person name="Pocsi I."/>
            <person name="Scazzocchio C."/>
            <person name="Seiboth B."/>
            <person name="vanKuyk P.A."/>
            <person name="Wortman J."/>
            <person name="Dyer P.S."/>
            <person name="Grigoriev I.V."/>
        </authorList>
    </citation>
    <scope>NUCLEOTIDE SEQUENCE [LARGE SCALE GENOMIC DNA]</scope>
    <source>
        <strain evidence="6">CBS 583.65</strain>
    </source>
</reference>
<proteinExistence type="inferred from homology"/>
<sequence>MRAQYWALLALTGYSLADTIVTRNTAVSNCPPLGAVLPPPKEPSKNEAVKEALSRIQELQEEVEFLLGNATGVAVSVSSAYEHDILGSLAYTPAVYNTSGTHAVDDDTVFRIASVSKVFTAMSLLLLGDNISFSDPITKYVPELNELKRQQSMQNDITIMDWDHITIDSMASHLAGVGNNLGNDLANQPAFNPTKYGLPELPPDGHSECGALASSRPCTWKDFWTKFGRKEATCGPYTTPAYSDVAYDILGLVIERVSGESYGDFVQNHIFTPLNMTNTYASKPKDDSVGFISRESNFWSTSMGFQQADGGLYSSANDLAKFGQAILSYKLVDKIRTKAWLKPRTHTSSLGLSVGAPWEICRANNLTVDGRIIDVYTRIGDIPDYNALFAVIPDYGLSMSVLSAGPESSLDNQLYIATQVLQPLVRSLEAAGKAEAKLNYAGTYENRQTNSSIELRIDDQSGLHVKNWIMNGHDVLEDYASISSFGASSSISSYLSVRLFPTGLESRNYSAWRAVYSTLDPSVVQAQENAVFFLQSGCRSWETIDNLVYGYNAFDDFVFGFNGTGDSAISIRPQAFRQTLTRV</sequence>
<evidence type="ECO:0000313" key="5">
    <source>
        <dbReference type="EMBL" id="OJI99666.1"/>
    </source>
</evidence>
<dbReference type="RefSeq" id="XP_040665429.1">
    <property type="nucleotide sequence ID" value="XM_040809907.1"/>
</dbReference>
<dbReference type="Pfam" id="PF26335">
    <property type="entry name" value="ARB_00930_C"/>
    <property type="match status" value="1"/>
</dbReference>
<evidence type="ECO:0000259" key="3">
    <source>
        <dbReference type="Pfam" id="PF00144"/>
    </source>
</evidence>
<name>A0A1L9PDR0_ASPVE</name>
<evidence type="ECO:0000256" key="2">
    <source>
        <dbReference type="SAM" id="SignalP"/>
    </source>
</evidence>
<dbReference type="PANTHER" id="PTHR22935:SF95">
    <property type="entry name" value="BETA-LACTAMASE-LIKE 1-RELATED"/>
    <property type="match status" value="1"/>
</dbReference>